<dbReference type="Gene3D" id="2.60.40.1470">
    <property type="entry name" value="ApaG domain"/>
    <property type="match status" value="1"/>
</dbReference>
<dbReference type="eggNOG" id="KOG4408">
    <property type="taxonomic scope" value="Eukaryota"/>
</dbReference>
<evidence type="ECO:0000313" key="2">
    <source>
        <dbReference type="EMBL" id="KNC83531.1"/>
    </source>
</evidence>
<dbReference type="PANTHER" id="PTHR14289">
    <property type="entry name" value="F-BOX ONLY PROTEIN 3"/>
    <property type="match status" value="1"/>
</dbReference>
<accession>A0A0L0G3X2</accession>
<gene>
    <name evidence="2" type="ORF">SARC_04232</name>
</gene>
<evidence type="ECO:0000313" key="3">
    <source>
        <dbReference type="Proteomes" id="UP000054560"/>
    </source>
</evidence>
<protein>
    <recommendedName>
        <fullName evidence="1">ApaG domain-containing protein</fullName>
    </recommendedName>
</protein>
<organism evidence="2 3">
    <name type="scientific">Sphaeroforma arctica JP610</name>
    <dbReference type="NCBI Taxonomy" id="667725"/>
    <lineage>
        <taxon>Eukaryota</taxon>
        <taxon>Ichthyosporea</taxon>
        <taxon>Ichthyophonida</taxon>
        <taxon>Sphaeroforma</taxon>
    </lineage>
</organism>
<dbReference type="GeneID" id="25904736"/>
<dbReference type="OrthoDB" id="5913487at2759"/>
<keyword evidence="3" id="KW-1185">Reference proteome</keyword>
<dbReference type="GO" id="GO:0070987">
    <property type="term" value="P:error-free translesion synthesis"/>
    <property type="evidence" value="ECO:0007669"/>
    <property type="project" value="TreeGrafter"/>
</dbReference>
<proteinExistence type="predicted"/>
<reference evidence="2 3" key="1">
    <citation type="submission" date="2011-02" db="EMBL/GenBank/DDBJ databases">
        <title>The Genome Sequence of Sphaeroforma arctica JP610.</title>
        <authorList>
            <consortium name="The Broad Institute Genome Sequencing Platform"/>
            <person name="Russ C."/>
            <person name="Cuomo C."/>
            <person name="Young S.K."/>
            <person name="Zeng Q."/>
            <person name="Gargeya S."/>
            <person name="Alvarado L."/>
            <person name="Berlin A."/>
            <person name="Chapman S.B."/>
            <person name="Chen Z."/>
            <person name="Freedman E."/>
            <person name="Gellesch M."/>
            <person name="Goldberg J."/>
            <person name="Griggs A."/>
            <person name="Gujja S."/>
            <person name="Heilman E."/>
            <person name="Heiman D."/>
            <person name="Howarth C."/>
            <person name="Mehta T."/>
            <person name="Neiman D."/>
            <person name="Pearson M."/>
            <person name="Roberts A."/>
            <person name="Saif S."/>
            <person name="Shea T."/>
            <person name="Shenoy N."/>
            <person name="Sisk P."/>
            <person name="Stolte C."/>
            <person name="Sykes S."/>
            <person name="White J."/>
            <person name="Yandava C."/>
            <person name="Burger G."/>
            <person name="Gray M.W."/>
            <person name="Holland P.W.H."/>
            <person name="King N."/>
            <person name="Lang F.B.F."/>
            <person name="Roger A.J."/>
            <person name="Ruiz-Trillo I."/>
            <person name="Haas B."/>
            <person name="Nusbaum C."/>
            <person name="Birren B."/>
        </authorList>
    </citation>
    <scope>NUCLEOTIDE SEQUENCE [LARGE SCALE GENOMIC DNA]</scope>
    <source>
        <strain evidence="2 3">JP610</strain>
    </source>
</reference>
<dbReference type="PROSITE" id="PS51087">
    <property type="entry name" value="APAG"/>
    <property type="match status" value="1"/>
</dbReference>
<feature type="domain" description="ApaG" evidence="1">
    <location>
        <begin position="105"/>
        <end position="233"/>
    </location>
</feature>
<sequence length="247" mass="28211">MAEVNEIHSDGTKTSTNCHYYHVLPDSSYKARQSSVRYGYAPHDSIVPYRIEKTKPRPIDHHFFDEFFKELPEPSSDGELYEPTKILKELHALNLKKLRYAQVYTRTTENVKVTAIPFFVKFNYFYYWQYHMCVQNVGTDDLRLTWWNKVVTDQKNGQYVEGGSGLDNESPVLTPADPSFEHEGHCALPTPSGKIHGTYSLQSTKGPSRLNTTSSMIKVLIPTTMLESQYSTELENAPDSSSPDKDT</sequence>
<name>A0A0L0G3X2_9EUKA</name>
<evidence type="ECO:0000259" key="1">
    <source>
        <dbReference type="PROSITE" id="PS51087"/>
    </source>
</evidence>
<dbReference type="Proteomes" id="UP000054560">
    <property type="component" value="Unassembled WGS sequence"/>
</dbReference>
<dbReference type="InterPro" id="IPR007474">
    <property type="entry name" value="ApaG_domain"/>
</dbReference>
<dbReference type="InterPro" id="IPR036767">
    <property type="entry name" value="ApaG_sf"/>
</dbReference>
<dbReference type="SUPFAM" id="SSF110069">
    <property type="entry name" value="ApaG-like"/>
    <property type="match status" value="1"/>
</dbReference>
<dbReference type="AlphaFoldDB" id="A0A0L0G3X2"/>
<dbReference type="PANTHER" id="PTHR14289:SF16">
    <property type="entry name" value="POLYMERASE DELTA-INTERACTING PROTEIN 2"/>
    <property type="match status" value="1"/>
</dbReference>
<dbReference type="GO" id="GO:0042645">
    <property type="term" value="C:mitochondrial nucleoid"/>
    <property type="evidence" value="ECO:0007669"/>
    <property type="project" value="TreeGrafter"/>
</dbReference>
<feature type="non-terminal residue" evidence="2">
    <location>
        <position position="1"/>
    </location>
</feature>
<dbReference type="STRING" id="667725.A0A0L0G3X2"/>
<dbReference type="GO" id="GO:0005634">
    <property type="term" value="C:nucleus"/>
    <property type="evidence" value="ECO:0007669"/>
    <property type="project" value="TreeGrafter"/>
</dbReference>
<dbReference type="Pfam" id="PF04379">
    <property type="entry name" value="DUF525"/>
    <property type="match status" value="1"/>
</dbReference>
<dbReference type="EMBL" id="KQ241827">
    <property type="protein sequence ID" value="KNC83531.1"/>
    <property type="molecule type" value="Genomic_DNA"/>
</dbReference>
<dbReference type="RefSeq" id="XP_014157433.1">
    <property type="nucleotide sequence ID" value="XM_014301958.1"/>
</dbReference>